<dbReference type="AlphaFoldDB" id="A0A4Q7YST9"/>
<comment type="caution">
    <text evidence="3">The sequence shown here is derived from an EMBL/GenBank/DDBJ whole genome shotgun (WGS) entry which is preliminary data.</text>
</comment>
<dbReference type="PANTHER" id="PTHR43318">
    <property type="entry name" value="UDP-N-ACETYLGLUCOSAMINE 4,6-DEHYDRATASE"/>
    <property type="match status" value="1"/>
</dbReference>
<evidence type="ECO:0000259" key="2">
    <source>
        <dbReference type="Pfam" id="PF02719"/>
    </source>
</evidence>
<dbReference type="EMBL" id="SHKW01000001">
    <property type="protein sequence ID" value="RZU39979.1"/>
    <property type="molecule type" value="Genomic_DNA"/>
</dbReference>
<dbReference type="Gene3D" id="3.40.50.720">
    <property type="entry name" value="NAD(P)-binding Rossmann-like Domain"/>
    <property type="match status" value="1"/>
</dbReference>
<evidence type="ECO:0000313" key="3">
    <source>
        <dbReference type="EMBL" id="RZU39979.1"/>
    </source>
</evidence>
<dbReference type="OrthoDB" id="9803111at2"/>
<keyword evidence="4" id="KW-1185">Reference proteome</keyword>
<organism evidence="3 4">
    <name type="scientific">Edaphobacter modestus</name>
    <dbReference type="NCBI Taxonomy" id="388466"/>
    <lineage>
        <taxon>Bacteria</taxon>
        <taxon>Pseudomonadati</taxon>
        <taxon>Acidobacteriota</taxon>
        <taxon>Terriglobia</taxon>
        <taxon>Terriglobales</taxon>
        <taxon>Acidobacteriaceae</taxon>
        <taxon>Edaphobacter</taxon>
    </lineage>
</organism>
<dbReference type="Pfam" id="PF02719">
    <property type="entry name" value="Polysacc_synt_2"/>
    <property type="match status" value="1"/>
</dbReference>
<reference evidence="3 4" key="1">
    <citation type="submission" date="2019-02" db="EMBL/GenBank/DDBJ databases">
        <title>Genomic Encyclopedia of Archaeal and Bacterial Type Strains, Phase II (KMG-II): from individual species to whole genera.</title>
        <authorList>
            <person name="Goeker M."/>
        </authorList>
    </citation>
    <scope>NUCLEOTIDE SEQUENCE [LARGE SCALE GENOMIC DNA]</scope>
    <source>
        <strain evidence="3 4">DSM 18101</strain>
    </source>
</reference>
<evidence type="ECO:0000256" key="1">
    <source>
        <dbReference type="ARBA" id="ARBA00007430"/>
    </source>
</evidence>
<dbReference type="SUPFAM" id="SSF51735">
    <property type="entry name" value="NAD(P)-binding Rossmann-fold domains"/>
    <property type="match status" value="1"/>
</dbReference>
<dbReference type="RefSeq" id="WP_130418117.1">
    <property type="nucleotide sequence ID" value="NZ_SHKW01000001.1"/>
</dbReference>
<accession>A0A4Q7YST9</accession>
<dbReference type="InterPro" id="IPR036291">
    <property type="entry name" value="NAD(P)-bd_dom_sf"/>
</dbReference>
<dbReference type="Proteomes" id="UP000292958">
    <property type="component" value="Unassembled WGS sequence"/>
</dbReference>
<gene>
    <name evidence="3" type="ORF">BDD14_1389</name>
</gene>
<name>A0A4Q7YST9_9BACT</name>
<protein>
    <submittedName>
        <fullName evidence="3">UDP-N-acetylglucosamine 4,6-dehydratase/UDP-glucose 4-epimerase</fullName>
    </submittedName>
</protein>
<comment type="similarity">
    <text evidence="1">Belongs to the polysaccharide synthase family.</text>
</comment>
<feature type="domain" description="Polysaccharide biosynthesis protein CapD-like" evidence="2">
    <location>
        <begin position="6"/>
        <end position="262"/>
    </location>
</feature>
<dbReference type="InterPro" id="IPR051203">
    <property type="entry name" value="Polysaccharide_Synthase-Rel"/>
</dbReference>
<proteinExistence type="inferred from homology"/>
<sequence>MNDKTILITGGTGFLGKKLGLALKSDYRIILAGRNNSLAKQAQDRTGCEAVPLDVTNIESVRDIVVAARPNIIIHAAATKFVDNAEHQPMECIDVNVLGSQNVARVAMERGVETVIGVSTDKASPPVRNTYGMSKALMERIFCSCNRMTDTRFVCVRFGNVVWSTGSVFPLWRSMHEKTGVIGTTGPEMRRMFFTVDESVQLVLAALKNAERFQGKVLCRKMKAAQIEDILRVWCRHKGGSWERVSGRPGERDDEFLFGDIEIPYTSELELDGVTHYLLSFNEKAEKPVSYGLSSANTDRLTDAEILDLISNPPREEV</sequence>
<evidence type="ECO:0000313" key="4">
    <source>
        <dbReference type="Proteomes" id="UP000292958"/>
    </source>
</evidence>
<dbReference type="InterPro" id="IPR003869">
    <property type="entry name" value="Polysac_CapD-like"/>
</dbReference>